<evidence type="ECO:0000313" key="2">
    <source>
        <dbReference type="EMBL" id="CAK0824237.1"/>
    </source>
</evidence>
<reference evidence="2" key="1">
    <citation type="submission" date="2023-10" db="EMBL/GenBank/DDBJ databases">
        <authorList>
            <person name="Chen Y."/>
            <person name="Shah S."/>
            <person name="Dougan E. K."/>
            <person name="Thang M."/>
            <person name="Chan C."/>
        </authorList>
    </citation>
    <scope>NUCLEOTIDE SEQUENCE [LARGE SCALE GENOMIC DNA]</scope>
</reference>
<comment type="caution">
    <text evidence="2">The sequence shown here is derived from an EMBL/GenBank/DDBJ whole genome shotgun (WGS) entry which is preliminary data.</text>
</comment>
<keyword evidence="3" id="KW-1185">Reference proteome</keyword>
<sequence length="135" mass="14565">KEVRAMMEKLGSGDTQTQVLSAKAQKDMKEARADNAAANELALKAASVAREATAQMQKADLAMAAADKKFYFAEPLLDEDQKYMYRHPDSSAPRHNASDVSENASRLLAVRTQEPSRISASLGVAVFLLAAPLLA</sequence>
<feature type="region of interest" description="Disordered" evidence="1">
    <location>
        <begin position="1"/>
        <end position="27"/>
    </location>
</feature>
<name>A0ABN9S1U5_9DINO</name>
<evidence type="ECO:0000313" key="3">
    <source>
        <dbReference type="Proteomes" id="UP001189429"/>
    </source>
</evidence>
<evidence type="ECO:0000256" key="1">
    <source>
        <dbReference type="SAM" id="MobiDB-lite"/>
    </source>
</evidence>
<dbReference type="Proteomes" id="UP001189429">
    <property type="component" value="Unassembled WGS sequence"/>
</dbReference>
<feature type="non-terminal residue" evidence="2">
    <location>
        <position position="135"/>
    </location>
</feature>
<dbReference type="EMBL" id="CAUYUJ010008544">
    <property type="protein sequence ID" value="CAK0824237.1"/>
    <property type="molecule type" value="Genomic_DNA"/>
</dbReference>
<proteinExistence type="predicted"/>
<organism evidence="2 3">
    <name type="scientific">Prorocentrum cordatum</name>
    <dbReference type="NCBI Taxonomy" id="2364126"/>
    <lineage>
        <taxon>Eukaryota</taxon>
        <taxon>Sar</taxon>
        <taxon>Alveolata</taxon>
        <taxon>Dinophyceae</taxon>
        <taxon>Prorocentrales</taxon>
        <taxon>Prorocentraceae</taxon>
        <taxon>Prorocentrum</taxon>
    </lineage>
</organism>
<protein>
    <recommendedName>
        <fullName evidence="4">Prohibitin</fullName>
    </recommendedName>
</protein>
<accession>A0ABN9S1U5</accession>
<gene>
    <name evidence="2" type="ORF">PCOR1329_LOCUS24697</name>
</gene>
<feature type="non-terminal residue" evidence="2">
    <location>
        <position position="1"/>
    </location>
</feature>
<evidence type="ECO:0008006" key="4">
    <source>
        <dbReference type="Google" id="ProtNLM"/>
    </source>
</evidence>